<organism evidence="2 3">
    <name type="scientific">Undibacterium squillarum</name>
    <dbReference type="NCBI Taxonomy" id="1131567"/>
    <lineage>
        <taxon>Bacteria</taxon>
        <taxon>Pseudomonadati</taxon>
        <taxon>Pseudomonadota</taxon>
        <taxon>Betaproteobacteria</taxon>
        <taxon>Burkholderiales</taxon>
        <taxon>Oxalobacteraceae</taxon>
        <taxon>Undibacterium</taxon>
    </lineage>
</organism>
<protein>
    <recommendedName>
        <fullName evidence="1">KAP NTPase domain-containing protein</fullName>
    </recommendedName>
</protein>
<dbReference type="RefSeq" id="WP_189355015.1">
    <property type="nucleotide sequence ID" value="NZ_BMYU01000001.1"/>
</dbReference>
<keyword evidence="3" id="KW-1185">Reference proteome</keyword>
<dbReference type="Pfam" id="PF07693">
    <property type="entry name" value="KAP_NTPase"/>
    <property type="match status" value="1"/>
</dbReference>
<dbReference type="EMBL" id="BMYU01000001">
    <property type="protein sequence ID" value="GGX27731.1"/>
    <property type="molecule type" value="Genomic_DNA"/>
</dbReference>
<name>A0ABQ2XQ05_9BURK</name>
<dbReference type="NCBIfam" id="NF041743">
    <property type="entry name" value="RdrA"/>
    <property type="match status" value="1"/>
</dbReference>
<gene>
    <name evidence="2" type="ORF">GCM10010946_00480</name>
</gene>
<comment type="caution">
    <text evidence="2">The sequence shown here is derived from an EMBL/GenBank/DDBJ whole genome shotgun (WGS) entry which is preliminary data.</text>
</comment>
<dbReference type="Proteomes" id="UP000653343">
    <property type="component" value="Unassembled WGS sequence"/>
</dbReference>
<accession>A0ABQ2XQ05</accession>
<evidence type="ECO:0000313" key="2">
    <source>
        <dbReference type="EMBL" id="GGX27731.1"/>
    </source>
</evidence>
<evidence type="ECO:0000313" key="3">
    <source>
        <dbReference type="Proteomes" id="UP000653343"/>
    </source>
</evidence>
<dbReference type="InterPro" id="IPR011646">
    <property type="entry name" value="KAP_P-loop"/>
</dbReference>
<evidence type="ECO:0000259" key="1">
    <source>
        <dbReference type="Pfam" id="PF07693"/>
    </source>
</evidence>
<reference evidence="3" key="1">
    <citation type="journal article" date="2019" name="Int. J. Syst. Evol. Microbiol.">
        <title>The Global Catalogue of Microorganisms (GCM) 10K type strain sequencing project: providing services to taxonomists for standard genome sequencing and annotation.</title>
        <authorList>
            <consortium name="The Broad Institute Genomics Platform"/>
            <consortium name="The Broad Institute Genome Sequencing Center for Infectious Disease"/>
            <person name="Wu L."/>
            <person name="Ma J."/>
        </authorList>
    </citation>
    <scope>NUCLEOTIDE SEQUENCE [LARGE SCALE GENOMIC DNA]</scope>
    <source>
        <strain evidence="3">KCTC 23917</strain>
    </source>
</reference>
<sequence length="840" mass="95818">MTQNKRYIPIDAVESAVLPDANTLLPIKVYEQLAQRIGEAVKKAEAAKGKSLNQLREHNAISIDGARGTGKTAVLVNLKSYLNTDKHKDILSKVHIFDPVDPTLLENGESLFLHIIVAAVLHDNEVKEAQRKDPNKARHLNQTLEKLVHSLESVETQHERHGMDKVRAMYSNKQLADCVQDFFREVLGLLGKQLLILPIDDVDTSLNRAFENLEIVRRYLATPYVLPIVCGDRSLYDEITWRDFHGRLTKDSSHKSDNAYDRAVELAEEYQRKILPFPRRLTMPEVNSYWQQSDIFLRDGQQAELMPLRNFIAWLEIFLVGPVNGLEGSRLPLPIPSIRALTQLLQHCREFIPQLPDTIRSAKSELEVRKHWPCLLSDGEASGKNATAEQLAKYFCFEPKAGAAYLILLAKQHWQDWSDRSLLRPSILDTPLFDPFAHAEARFELFDREDDLSAWPILLNGRLPEEWLFGIRSQVTMLPYPVAEIGVNTSKGWKYTDEIHRLSIQDLTEDRKNKARFLIALLTQRNFYTNAKQTMLLNIGRIFELLMASIVGRISEDDIYAIMGRAPFFSAAALAPTKTITIDDRDKTTNAADEDLEQKYEAIPDSVIPEIVQTLCRDINKWYDSHHVSELELSPWLVYKVFNKVFSQVASNKIDPNGMKDIGTALNTAAYAFYSTWFAFGSFEKGELFGLENVVATTNIHPENLKNYTGNDQFNINVKPILDAFNRNSSLRAVSIVLAEHPLKKWIDEVIKLNWPKKDSLPNNKILNKPIKDTSKVWLCKTLNISPVPARLSQTRIEKALEHKNLDECRELLHSGIKIYTDGDDVIITLRHAIQNHLAR</sequence>
<proteinExistence type="predicted"/>
<feature type="domain" description="KAP NTPase" evidence="1">
    <location>
        <begin position="55"/>
        <end position="235"/>
    </location>
</feature>